<accession>A0ACA9N692</accession>
<comment type="caution">
    <text evidence="1">The sequence shown here is derived from an EMBL/GenBank/DDBJ whole genome shotgun (WGS) entry which is preliminary data.</text>
</comment>
<keyword evidence="2" id="KW-1185">Reference proteome</keyword>
<name>A0ACA9N692_9GLOM</name>
<evidence type="ECO:0000313" key="1">
    <source>
        <dbReference type="EMBL" id="CAG8630511.1"/>
    </source>
</evidence>
<gene>
    <name evidence="1" type="ORF">SCALOS_LOCUS7952</name>
</gene>
<organism evidence="1 2">
    <name type="scientific">Scutellospora calospora</name>
    <dbReference type="NCBI Taxonomy" id="85575"/>
    <lineage>
        <taxon>Eukaryota</taxon>
        <taxon>Fungi</taxon>
        <taxon>Fungi incertae sedis</taxon>
        <taxon>Mucoromycota</taxon>
        <taxon>Glomeromycotina</taxon>
        <taxon>Glomeromycetes</taxon>
        <taxon>Diversisporales</taxon>
        <taxon>Gigasporaceae</taxon>
        <taxon>Scutellospora</taxon>
    </lineage>
</organism>
<sequence>DHQDVHYCFASVKAAREFAALFPTFSVIVSQDDEAKVPLGISAVGKSFKAIQSYNEPVTIPNHDFPVGLQQKLTLSVRFVDGGPDENPHYLKNIIQYCDIFCSFNLDYLTLRTHAPGHSAYNPVERSIASLSTKLAAIVLPINKYGTHLDSQGKVVDLELAEKNFKYVGNLLYNLWNKDKIFGKLVMTEYVNTISTPASDISWEWIEIHARICRYSLDVKKCNNIKCCSSKRCEEAGNLLASNNGFITLLVMGKDSHYINLIHLLEYLDKEKIPRYDQHCLFIADNYIKYTCSICGKYFPTISMVLDHKKNQHLKEACGPGRPKNDETMAKEVRLTKCGPGRPKKTETAKKQKTK</sequence>
<dbReference type="Proteomes" id="UP000789860">
    <property type="component" value="Unassembled WGS sequence"/>
</dbReference>
<proteinExistence type="predicted"/>
<reference evidence="1" key="1">
    <citation type="submission" date="2021-06" db="EMBL/GenBank/DDBJ databases">
        <authorList>
            <person name="Kallberg Y."/>
            <person name="Tangrot J."/>
            <person name="Rosling A."/>
        </authorList>
    </citation>
    <scope>NUCLEOTIDE SEQUENCE</scope>
    <source>
        <strain evidence="1">AU212A</strain>
    </source>
</reference>
<feature type="non-terminal residue" evidence="1">
    <location>
        <position position="1"/>
    </location>
</feature>
<dbReference type="EMBL" id="CAJVPM010019588">
    <property type="protein sequence ID" value="CAG8630511.1"/>
    <property type="molecule type" value="Genomic_DNA"/>
</dbReference>
<evidence type="ECO:0000313" key="2">
    <source>
        <dbReference type="Proteomes" id="UP000789860"/>
    </source>
</evidence>
<protein>
    <submittedName>
        <fullName evidence="1">8012_t:CDS:1</fullName>
    </submittedName>
</protein>